<evidence type="ECO:0000313" key="5">
    <source>
        <dbReference type="EMBL" id="KAF2256214.1"/>
    </source>
</evidence>
<accession>A0A6A6J0G2</accession>
<dbReference type="AlphaFoldDB" id="A0A6A6J0G2"/>
<dbReference type="InterPro" id="IPR000504">
    <property type="entry name" value="RRM_dom"/>
</dbReference>
<evidence type="ECO:0000259" key="4">
    <source>
        <dbReference type="PROSITE" id="PS50174"/>
    </source>
</evidence>
<reference evidence="5" key="1">
    <citation type="journal article" date="2020" name="Stud. Mycol.">
        <title>101 Dothideomycetes genomes: a test case for predicting lifestyles and emergence of pathogens.</title>
        <authorList>
            <person name="Haridas S."/>
            <person name="Albert R."/>
            <person name="Binder M."/>
            <person name="Bloem J."/>
            <person name="Labutti K."/>
            <person name="Salamov A."/>
            <person name="Andreopoulos B."/>
            <person name="Baker S."/>
            <person name="Barry K."/>
            <person name="Bills G."/>
            <person name="Bluhm B."/>
            <person name="Cannon C."/>
            <person name="Castanera R."/>
            <person name="Culley D."/>
            <person name="Daum C."/>
            <person name="Ezra D."/>
            <person name="Gonzalez J."/>
            <person name="Henrissat B."/>
            <person name="Kuo A."/>
            <person name="Liang C."/>
            <person name="Lipzen A."/>
            <person name="Lutzoni F."/>
            <person name="Magnuson J."/>
            <person name="Mondo S."/>
            <person name="Nolan M."/>
            <person name="Ohm R."/>
            <person name="Pangilinan J."/>
            <person name="Park H.-J."/>
            <person name="Ramirez L."/>
            <person name="Alfaro M."/>
            <person name="Sun H."/>
            <person name="Tritt A."/>
            <person name="Yoshinaga Y."/>
            <person name="Zwiers L.-H."/>
            <person name="Turgeon B."/>
            <person name="Goodwin S."/>
            <person name="Spatafora J."/>
            <person name="Crous P."/>
            <person name="Grigoriev I."/>
        </authorList>
    </citation>
    <scope>NUCLEOTIDE SEQUENCE</scope>
    <source>
        <strain evidence="5">CBS 122368</strain>
    </source>
</reference>
<evidence type="ECO:0000259" key="3">
    <source>
        <dbReference type="PROSITE" id="PS50102"/>
    </source>
</evidence>
<evidence type="ECO:0000256" key="1">
    <source>
        <dbReference type="PROSITE-ProRule" id="PRU00176"/>
    </source>
</evidence>
<dbReference type="Proteomes" id="UP000800094">
    <property type="component" value="Unassembled WGS sequence"/>
</dbReference>
<dbReference type="PROSITE" id="PS50102">
    <property type="entry name" value="RRM"/>
    <property type="match status" value="1"/>
</dbReference>
<feature type="compositionally biased region" description="Pro residues" evidence="2">
    <location>
        <begin position="222"/>
        <end position="247"/>
    </location>
</feature>
<feature type="domain" description="G-patch" evidence="4">
    <location>
        <begin position="309"/>
        <end position="355"/>
    </location>
</feature>
<dbReference type="InterPro" id="IPR012677">
    <property type="entry name" value="Nucleotide-bd_a/b_plait_sf"/>
</dbReference>
<dbReference type="Pfam" id="PF01585">
    <property type="entry name" value="G-patch"/>
    <property type="match status" value="1"/>
</dbReference>
<dbReference type="InterPro" id="IPR040052">
    <property type="entry name" value="RBM17"/>
</dbReference>
<keyword evidence="6" id="KW-1185">Reference proteome</keyword>
<dbReference type="RefSeq" id="XP_033691218.1">
    <property type="nucleotide sequence ID" value="XM_033825421.1"/>
</dbReference>
<dbReference type="GeneID" id="54578751"/>
<dbReference type="EMBL" id="ML987189">
    <property type="protein sequence ID" value="KAF2256214.1"/>
    <property type="molecule type" value="Genomic_DNA"/>
</dbReference>
<sequence length="489" mass="53747">MASQQAEKPRGLPNPYASRGLPNPYASATISAPPVKFSEEAKAEQKKTPAFHNPHNIKRPQAKGPTAKKPPVKKPMMPSSSSDPAPAVTTSQQPGLDWWRSTADDDAEALDYRRQLIREQKEKKKQEKKFAKQYGYWKGEAPYKPERPSNILAYRASGGWGAKLHGFAGFLHAQPAPSRLRNVSSSSSSVESDKISRLSSSSYPTKPELGPPVAYNQASDSTPPPPPPPPADQDQVPPPPPPPPPASTPYYPSISAAPVRQTPTGYTPGAAYGRATISAPPVRYDVTDVQMKDNIAERAYGERPAKRPKISKAEAMMAKMGYIKGQGLGKNKDGITTHLEVKARANSRRVANSNDVDEDGNRNIKSQQVFDILGGHTTKRKEPGRFGDESKVVVAWGCVDDVDWAADADRDDGGIRQEMGQTFDAKFGRVERIYVNMSSNPQSVYIKFASELSALNAVNRFHEGYQFRGREIRAQYYNEAKFEAAVFDH</sequence>
<evidence type="ECO:0000313" key="6">
    <source>
        <dbReference type="Proteomes" id="UP000800094"/>
    </source>
</evidence>
<gene>
    <name evidence="5" type="ORF">BU26DRAFT_472273</name>
</gene>
<dbReference type="GO" id="GO:0003723">
    <property type="term" value="F:RNA binding"/>
    <property type="evidence" value="ECO:0007669"/>
    <property type="project" value="UniProtKB-UniRule"/>
</dbReference>
<dbReference type="PROSITE" id="PS50174">
    <property type="entry name" value="G_PATCH"/>
    <property type="match status" value="1"/>
</dbReference>
<proteinExistence type="predicted"/>
<feature type="compositionally biased region" description="Low complexity" evidence="2">
    <location>
        <begin position="248"/>
        <end position="258"/>
    </location>
</feature>
<evidence type="ECO:0008006" key="7">
    <source>
        <dbReference type="Google" id="ProtNLM"/>
    </source>
</evidence>
<feature type="region of interest" description="Disordered" evidence="2">
    <location>
        <begin position="178"/>
        <end position="267"/>
    </location>
</feature>
<dbReference type="GO" id="GO:0045292">
    <property type="term" value="P:mRNA cis splicing, via spliceosome"/>
    <property type="evidence" value="ECO:0007669"/>
    <property type="project" value="InterPro"/>
</dbReference>
<feature type="compositionally biased region" description="Basic and acidic residues" evidence="2">
    <location>
        <begin position="37"/>
        <end position="47"/>
    </location>
</feature>
<dbReference type="OrthoDB" id="5411533at2759"/>
<feature type="compositionally biased region" description="Low complexity" evidence="2">
    <location>
        <begin position="62"/>
        <end position="91"/>
    </location>
</feature>
<feature type="domain" description="RRM" evidence="3">
    <location>
        <begin position="417"/>
        <end position="479"/>
    </location>
</feature>
<dbReference type="InterPro" id="IPR035979">
    <property type="entry name" value="RBD_domain_sf"/>
</dbReference>
<dbReference type="InterPro" id="IPR000467">
    <property type="entry name" value="G_patch_dom"/>
</dbReference>
<organism evidence="5 6">
    <name type="scientific">Trematosphaeria pertusa</name>
    <dbReference type="NCBI Taxonomy" id="390896"/>
    <lineage>
        <taxon>Eukaryota</taxon>
        <taxon>Fungi</taxon>
        <taxon>Dikarya</taxon>
        <taxon>Ascomycota</taxon>
        <taxon>Pezizomycotina</taxon>
        <taxon>Dothideomycetes</taxon>
        <taxon>Pleosporomycetidae</taxon>
        <taxon>Pleosporales</taxon>
        <taxon>Massarineae</taxon>
        <taxon>Trematosphaeriaceae</taxon>
        <taxon>Trematosphaeria</taxon>
    </lineage>
</organism>
<feature type="region of interest" description="Disordered" evidence="2">
    <location>
        <begin position="1"/>
        <end position="99"/>
    </location>
</feature>
<dbReference type="SUPFAM" id="SSF54928">
    <property type="entry name" value="RNA-binding domain, RBD"/>
    <property type="match status" value="1"/>
</dbReference>
<protein>
    <recommendedName>
        <fullName evidence="7">G-patch domain-containing protein</fullName>
    </recommendedName>
</protein>
<dbReference type="PANTHER" id="PTHR13288:SF8">
    <property type="entry name" value="SPLICING FACTOR 45"/>
    <property type="match status" value="1"/>
</dbReference>
<dbReference type="Gene3D" id="3.30.70.330">
    <property type="match status" value="1"/>
</dbReference>
<dbReference type="SMART" id="SM00443">
    <property type="entry name" value="G_patch"/>
    <property type="match status" value="1"/>
</dbReference>
<keyword evidence="1" id="KW-0694">RNA-binding</keyword>
<evidence type="ECO:0000256" key="2">
    <source>
        <dbReference type="SAM" id="MobiDB-lite"/>
    </source>
</evidence>
<dbReference type="GO" id="GO:0071011">
    <property type="term" value="C:precatalytic spliceosome"/>
    <property type="evidence" value="ECO:0007669"/>
    <property type="project" value="TreeGrafter"/>
</dbReference>
<dbReference type="PANTHER" id="PTHR13288">
    <property type="entry name" value="SPLICING FACTOR 45 SPF45"/>
    <property type="match status" value="1"/>
</dbReference>
<name>A0A6A6J0G2_9PLEO</name>